<dbReference type="InterPro" id="IPR044965">
    <property type="entry name" value="Glyco_hydro_17_plant"/>
</dbReference>
<gene>
    <name evidence="10" type="ORF">E6C27_scaffold548G002240</name>
</gene>
<keyword evidence="4" id="KW-0378">Hydrolase</keyword>
<dbReference type="Pfam" id="PF00332">
    <property type="entry name" value="Glyco_hydro_17"/>
    <property type="match status" value="2"/>
</dbReference>
<dbReference type="FunFam" id="3.20.20.80:FF:000010">
    <property type="entry name" value="glucan endo-1,3-beta-glucosidase, basic"/>
    <property type="match status" value="2"/>
</dbReference>
<dbReference type="EMBL" id="SSTE01001908">
    <property type="protein sequence ID" value="KAA0064262.1"/>
    <property type="molecule type" value="Genomic_DNA"/>
</dbReference>
<dbReference type="GO" id="GO:0005975">
    <property type="term" value="P:carbohydrate metabolic process"/>
    <property type="evidence" value="ECO:0007669"/>
    <property type="project" value="InterPro"/>
</dbReference>
<comment type="catalytic activity">
    <reaction evidence="1">
        <text>Hydrolysis of (1-&gt;3)-beta-D-glucosidic linkages in (1-&gt;3)-beta-D-glucans.</text>
        <dbReference type="EC" id="3.2.1.39"/>
    </reaction>
</comment>
<keyword evidence="9" id="KW-0732">Signal</keyword>
<feature type="chain" id="PRO_5022671862" description="glucan endo-1,3-beta-D-glucosidase" evidence="9">
    <location>
        <begin position="23"/>
        <end position="664"/>
    </location>
</feature>
<evidence type="ECO:0000256" key="4">
    <source>
        <dbReference type="ARBA" id="ARBA00022801"/>
    </source>
</evidence>
<dbReference type="Gene3D" id="3.20.20.80">
    <property type="entry name" value="Glycosidases"/>
    <property type="match status" value="2"/>
</dbReference>
<evidence type="ECO:0000313" key="11">
    <source>
        <dbReference type="Proteomes" id="UP000321393"/>
    </source>
</evidence>
<comment type="caution">
    <text evidence="10">The sequence shown here is derived from an EMBL/GenBank/DDBJ whole genome shotgun (WGS) entry which is preliminary data.</text>
</comment>
<evidence type="ECO:0000256" key="6">
    <source>
        <dbReference type="ARBA" id="ARBA00033335"/>
    </source>
</evidence>
<dbReference type="EC" id="3.2.1.39" evidence="3"/>
<dbReference type="PANTHER" id="PTHR32227">
    <property type="entry name" value="GLUCAN ENDO-1,3-BETA-GLUCOSIDASE BG1-RELATED-RELATED"/>
    <property type="match status" value="1"/>
</dbReference>
<evidence type="ECO:0000256" key="2">
    <source>
        <dbReference type="ARBA" id="ARBA00008773"/>
    </source>
</evidence>
<reference evidence="10 11" key="1">
    <citation type="submission" date="2019-08" db="EMBL/GenBank/DDBJ databases">
        <title>Draft genome sequences of two oriental melons (Cucumis melo L. var makuwa).</title>
        <authorList>
            <person name="Kwon S.-Y."/>
        </authorList>
    </citation>
    <scope>NUCLEOTIDE SEQUENCE [LARGE SCALE GENOMIC DNA]</scope>
    <source>
        <strain evidence="11">cv. SW 3</strain>
        <tissue evidence="10">Leaf</tissue>
    </source>
</reference>
<dbReference type="InterPro" id="IPR000490">
    <property type="entry name" value="Glyco_hydro_17"/>
</dbReference>
<dbReference type="GO" id="GO:0042973">
    <property type="term" value="F:glucan endo-1,3-beta-D-glucosidase activity"/>
    <property type="evidence" value="ECO:0007669"/>
    <property type="project" value="UniProtKB-EC"/>
</dbReference>
<dbReference type="AlphaFoldDB" id="A0A5A7V7B6"/>
<keyword evidence="5" id="KW-0326">Glycosidase</keyword>
<evidence type="ECO:0000256" key="1">
    <source>
        <dbReference type="ARBA" id="ARBA00000382"/>
    </source>
</evidence>
<evidence type="ECO:0000256" key="3">
    <source>
        <dbReference type="ARBA" id="ARBA00012780"/>
    </source>
</evidence>
<evidence type="ECO:0000256" key="9">
    <source>
        <dbReference type="SAM" id="SignalP"/>
    </source>
</evidence>
<protein>
    <recommendedName>
        <fullName evidence="3">glucan endo-1,3-beta-D-glucosidase</fullName>
        <ecNumber evidence="3">3.2.1.39</ecNumber>
    </recommendedName>
    <alternativeName>
        <fullName evidence="6">(1-&gt;3)-beta-glucan endohydrolase</fullName>
    </alternativeName>
    <alternativeName>
        <fullName evidence="7">Beta-1,3-endoglucanase</fullName>
    </alternativeName>
</protein>
<accession>A0A5A7V7B6</accession>
<feature type="signal peptide" evidence="9">
    <location>
        <begin position="1"/>
        <end position="22"/>
    </location>
</feature>
<comment type="similarity">
    <text evidence="2 8">Belongs to the glycosyl hydrolase 17 family.</text>
</comment>
<dbReference type="OrthoDB" id="941679at2759"/>
<name>A0A5A7V7B6_CUCMM</name>
<evidence type="ECO:0000256" key="7">
    <source>
        <dbReference type="ARBA" id="ARBA00033417"/>
    </source>
</evidence>
<sequence>MALFFPTTSLLLIFIFSHQILHISVFGAVGVNYGLNSDNLPKPSEVINLYERCGINIVRIFEPNHEVLDALRCKENLVLWLGTRNEDIKGFATNQEVADAWVNANVVPYYKDVNIAYITVGNEVVPGDAATPFVANAIQNIMQALVNADVQSDIKVTTVVAMTALEVSSPPSAGAFTAIAARAMKDIGSVLESSCAPILMNVYPYFAYASNPQQIPLSYALFTSTTPVVVDGDLEYFNLLDAMVDSFYTALEKIGVEGVRIGISETGWPSKGNEPFTSVDNALTYNQNFVKHVSSGVGTPKMPNLQYDIVLFEMFNEDLKSPGVEQNFGFFYPNMNPVYSFWNCGSGTIGVNYGLNGDNLPIPSDVINLYRRCGINIVRLFEPNHGVLDALQGKKDLVLWLGTRNEDIEGFATNQLAANTWVNANVVPYYKDVNISYITVGNEVVPGDAAAPFVANAIKNIMQALVNIGIKSDIKVTTVVAMTGLEVSYPPSAGAFTDSAAGIMKDIANVLGSSGAPILVNVYPYFAYASNPQQISLNYALFTSTTPVVVDGDLQYFNLFDAMVDSFYAALEKIDAEEIRIGISETGWPTSGNEPFTSVDNALTYNKNLVNHVTSGVGTPKRPNLKYDAVLFEMFNEDLKAPGVEQNFGFFFPNMNPVYPFWNC</sequence>
<dbReference type="InterPro" id="IPR017853">
    <property type="entry name" value="GH"/>
</dbReference>
<dbReference type="STRING" id="1194695.A0A5A7V7B6"/>
<dbReference type="Proteomes" id="UP000321393">
    <property type="component" value="Unassembled WGS sequence"/>
</dbReference>
<organism evidence="10 11">
    <name type="scientific">Cucumis melo var. makuwa</name>
    <name type="common">Oriental melon</name>
    <dbReference type="NCBI Taxonomy" id="1194695"/>
    <lineage>
        <taxon>Eukaryota</taxon>
        <taxon>Viridiplantae</taxon>
        <taxon>Streptophyta</taxon>
        <taxon>Embryophyta</taxon>
        <taxon>Tracheophyta</taxon>
        <taxon>Spermatophyta</taxon>
        <taxon>Magnoliopsida</taxon>
        <taxon>eudicotyledons</taxon>
        <taxon>Gunneridae</taxon>
        <taxon>Pentapetalae</taxon>
        <taxon>rosids</taxon>
        <taxon>fabids</taxon>
        <taxon>Cucurbitales</taxon>
        <taxon>Cucurbitaceae</taxon>
        <taxon>Benincaseae</taxon>
        <taxon>Cucumis</taxon>
    </lineage>
</organism>
<evidence type="ECO:0000256" key="8">
    <source>
        <dbReference type="RuleBase" id="RU004335"/>
    </source>
</evidence>
<evidence type="ECO:0000313" key="10">
    <source>
        <dbReference type="EMBL" id="KAA0064262.1"/>
    </source>
</evidence>
<proteinExistence type="inferred from homology"/>
<dbReference type="SUPFAM" id="SSF51445">
    <property type="entry name" value="(Trans)glycosidases"/>
    <property type="match status" value="2"/>
</dbReference>
<evidence type="ECO:0000256" key="5">
    <source>
        <dbReference type="ARBA" id="ARBA00023295"/>
    </source>
</evidence>